<sequence length="336" mass="38113">MDNHSNNNSHSVPVIRLDDEDNLDATAKLLRATCIETGFFYLEGHGVSQDLLDKVMDQSKRLFGLSNESKDALKDPVMSRGYTSMEQETLDPKNQKKGDTKEGFYIATEIPKDDPRFNPTKLAGPNCWPTPENTQGEFTQEDCQEFRTVMDDYLDQVSRLGFRVTQLLALALELDQSYFDPHFQEPMPFIRLLHYANETSKPEEGIFACGAHSDYGMITLLLTDHNPGLQIYHNNQWIDVPPRPSAFVVNLGDMLERWSNGLFKSTLHRVITSGSQAGERYSIPFFYEPNFDTLVTCLPTCCSEDNPARYPPITSGQHLLDKYKGTHAEFRPGDTL</sequence>
<dbReference type="PRINTS" id="PR00682">
    <property type="entry name" value="IPNSYNTHASE"/>
</dbReference>
<comment type="similarity">
    <text evidence="4">Belongs to the iron/ascorbate-dependent oxidoreductase family.</text>
</comment>
<dbReference type="PANTHER" id="PTHR47990">
    <property type="entry name" value="2-OXOGLUTARATE (2OG) AND FE(II)-DEPENDENT OXYGENASE SUPERFAMILY PROTEIN-RELATED"/>
    <property type="match status" value="1"/>
</dbReference>
<dbReference type="AlphaFoldDB" id="A0A9N8EZF7"/>
<evidence type="ECO:0000313" key="7">
    <source>
        <dbReference type="Proteomes" id="UP001153069"/>
    </source>
</evidence>
<accession>A0A9N8EZF7</accession>
<dbReference type="EMBL" id="CAICTM010002216">
    <property type="protein sequence ID" value="CAB9528406.1"/>
    <property type="molecule type" value="Genomic_DNA"/>
</dbReference>
<keyword evidence="2 4" id="KW-0560">Oxidoreductase</keyword>
<dbReference type="Proteomes" id="UP001153069">
    <property type="component" value="Unassembled WGS sequence"/>
</dbReference>
<dbReference type="InterPro" id="IPR027443">
    <property type="entry name" value="IPNS-like_sf"/>
</dbReference>
<protein>
    <submittedName>
        <fullName evidence="6">Oxoglutarate-Fe(II) type oxidoreductase</fullName>
    </submittedName>
</protein>
<evidence type="ECO:0000256" key="1">
    <source>
        <dbReference type="ARBA" id="ARBA00022723"/>
    </source>
</evidence>
<comment type="caution">
    <text evidence="6">The sequence shown here is derived from an EMBL/GenBank/DDBJ whole genome shotgun (WGS) entry which is preliminary data.</text>
</comment>
<evidence type="ECO:0000259" key="5">
    <source>
        <dbReference type="PROSITE" id="PS51471"/>
    </source>
</evidence>
<dbReference type="InterPro" id="IPR026992">
    <property type="entry name" value="DIOX_N"/>
</dbReference>
<name>A0A9N8EZF7_9STRA</name>
<dbReference type="InterPro" id="IPR050231">
    <property type="entry name" value="Iron_ascorbate_oxido_reductase"/>
</dbReference>
<dbReference type="Pfam" id="PF03171">
    <property type="entry name" value="2OG-FeII_Oxy"/>
    <property type="match status" value="1"/>
</dbReference>
<keyword evidence="7" id="KW-1185">Reference proteome</keyword>
<dbReference type="FunFam" id="2.60.120.330:FF:000006">
    <property type="entry name" value="2-oxoglutarate-Fe(II) type oxidoreductase hxnY"/>
    <property type="match status" value="1"/>
</dbReference>
<keyword evidence="1 4" id="KW-0479">Metal-binding</keyword>
<evidence type="ECO:0000256" key="4">
    <source>
        <dbReference type="RuleBase" id="RU003682"/>
    </source>
</evidence>
<dbReference type="InterPro" id="IPR005123">
    <property type="entry name" value="Oxoglu/Fe-dep_dioxygenase_dom"/>
</dbReference>
<dbReference type="GO" id="GO:0016491">
    <property type="term" value="F:oxidoreductase activity"/>
    <property type="evidence" value="ECO:0007669"/>
    <property type="project" value="UniProtKB-KW"/>
</dbReference>
<feature type="domain" description="Fe2OG dioxygenase" evidence="5">
    <location>
        <begin position="188"/>
        <end position="289"/>
    </location>
</feature>
<proteinExistence type="inferred from homology"/>
<evidence type="ECO:0000256" key="2">
    <source>
        <dbReference type="ARBA" id="ARBA00023002"/>
    </source>
</evidence>
<dbReference type="GO" id="GO:0046872">
    <property type="term" value="F:metal ion binding"/>
    <property type="evidence" value="ECO:0007669"/>
    <property type="project" value="UniProtKB-KW"/>
</dbReference>
<dbReference type="InterPro" id="IPR044861">
    <property type="entry name" value="IPNS-like_FE2OG_OXY"/>
</dbReference>
<dbReference type="Gene3D" id="2.60.120.330">
    <property type="entry name" value="B-lactam Antibiotic, Isopenicillin N Synthase, Chain"/>
    <property type="match status" value="1"/>
</dbReference>
<dbReference type="OrthoDB" id="288590at2759"/>
<dbReference type="Pfam" id="PF14226">
    <property type="entry name" value="DIOX_N"/>
    <property type="match status" value="1"/>
</dbReference>
<reference evidence="6" key="1">
    <citation type="submission" date="2020-06" db="EMBL/GenBank/DDBJ databases">
        <authorList>
            <consortium name="Plant Systems Biology data submission"/>
        </authorList>
    </citation>
    <scope>NUCLEOTIDE SEQUENCE</scope>
    <source>
        <strain evidence="6">D6</strain>
    </source>
</reference>
<organism evidence="6 7">
    <name type="scientific">Seminavis robusta</name>
    <dbReference type="NCBI Taxonomy" id="568900"/>
    <lineage>
        <taxon>Eukaryota</taxon>
        <taxon>Sar</taxon>
        <taxon>Stramenopiles</taxon>
        <taxon>Ochrophyta</taxon>
        <taxon>Bacillariophyta</taxon>
        <taxon>Bacillariophyceae</taxon>
        <taxon>Bacillariophycidae</taxon>
        <taxon>Naviculales</taxon>
        <taxon>Naviculaceae</taxon>
        <taxon>Seminavis</taxon>
    </lineage>
</organism>
<evidence type="ECO:0000256" key="3">
    <source>
        <dbReference type="ARBA" id="ARBA00023004"/>
    </source>
</evidence>
<gene>
    <name evidence="6" type="ORF">SEMRO_2218_G319520.1</name>
</gene>
<evidence type="ECO:0000313" key="6">
    <source>
        <dbReference type="EMBL" id="CAB9528406.1"/>
    </source>
</evidence>
<dbReference type="SUPFAM" id="SSF51197">
    <property type="entry name" value="Clavaminate synthase-like"/>
    <property type="match status" value="1"/>
</dbReference>
<keyword evidence="3 4" id="KW-0408">Iron</keyword>
<dbReference type="PROSITE" id="PS51471">
    <property type="entry name" value="FE2OG_OXY"/>
    <property type="match status" value="1"/>
</dbReference>